<keyword evidence="1" id="KW-0808">Transferase</keyword>
<evidence type="ECO:0000313" key="1">
    <source>
        <dbReference type="EMBL" id="QJA55801.1"/>
    </source>
</evidence>
<sequence>MGDMDHWNRFPRPAGIGPWPESYLRDLEDFFRTEDTRPPGLDIYEDVFQTPLFFPLQRKRELEKAVKYVRTRMEPNVVMEIGADKGAGFYHWCKCFLAVEKAIALEVRGCPYANLFEEHFGGSIDFLWCEASSTAKKTIESVKTFLGSDTIDVLFIDGDKNKTREDFEAYAPMMTKGGVVMIHDIKDDPPGVTFDALVGQYPSERIIDMSENDEAVERAASGIPADTSYEGWLRYWAGRSSGVGILRL</sequence>
<dbReference type="GO" id="GO:0008168">
    <property type="term" value="F:methyltransferase activity"/>
    <property type="evidence" value="ECO:0007669"/>
    <property type="project" value="UniProtKB-KW"/>
</dbReference>
<dbReference type="InterPro" id="IPR029063">
    <property type="entry name" value="SAM-dependent_MTases_sf"/>
</dbReference>
<keyword evidence="1" id="KW-0489">Methyltransferase</keyword>
<reference evidence="1" key="1">
    <citation type="submission" date="2020-03" db="EMBL/GenBank/DDBJ databases">
        <title>The deep terrestrial virosphere.</title>
        <authorList>
            <person name="Holmfeldt K."/>
            <person name="Nilsson E."/>
            <person name="Simone D."/>
            <person name="Lopez-Fernandez M."/>
            <person name="Wu X."/>
            <person name="de Brujin I."/>
            <person name="Lundin D."/>
            <person name="Andersson A."/>
            <person name="Bertilsson S."/>
            <person name="Dopson M."/>
        </authorList>
    </citation>
    <scope>NUCLEOTIDE SEQUENCE</scope>
    <source>
        <strain evidence="1">MM415B01988</strain>
    </source>
</reference>
<protein>
    <submittedName>
        <fullName evidence="1">Putative methyltransferase</fullName>
    </submittedName>
</protein>
<dbReference type="Pfam" id="PF13578">
    <property type="entry name" value="Methyltransf_24"/>
    <property type="match status" value="1"/>
</dbReference>
<dbReference type="GO" id="GO:0032259">
    <property type="term" value="P:methylation"/>
    <property type="evidence" value="ECO:0007669"/>
    <property type="project" value="UniProtKB-KW"/>
</dbReference>
<name>A0A6M3IED9_9ZZZZ</name>
<dbReference type="EMBL" id="MT141182">
    <property type="protein sequence ID" value="QJA55801.1"/>
    <property type="molecule type" value="Genomic_DNA"/>
</dbReference>
<accession>A0A6M3IED9</accession>
<dbReference type="AlphaFoldDB" id="A0A6M3IED9"/>
<dbReference type="SUPFAM" id="SSF53335">
    <property type="entry name" value="S-adenosyl-L-methionine-dependent methyltransferases"/>
    <property type="match status" value="1"/>
</dbReference>
<dbReference type="Gene3D" id="3.40.50.150">
    <property type="entry name" value="Vaccinia Virus protein VP39"/>
    <property type="match status" value="1"/>
</dbReference>
<proteinExistence type="predicted"/>
<gene>
    <name evidence="1" type="ORF">MM415B01988_0009</name>
</gene>
<organism evidence="1">
    <name type="scientific">viral metagenome</name>
    <dbReference type="NCBI Taxonomy" id="1070528"/>
    <lineage>
        <taxon>unclassified sequences</taxon>
        <taxon>metagenomes</taxon>
        <taxon>organismal metagenomes</taxon>
    </lineage>
</organism>